<dbReference type="EMBL" id="WIWT01000076">
    <property type="protein sequence ID" value="KAF3203737.1"/>
    <property type="molecule type" value="Genomic_DNA"/>
</dbReference>
<dbReference type="OrthoDB" id="9450131at2759"/>
<sequence>MAVKAKKQDVEAWVQALERYDQGNFKASIETFAHAGETSKASFNIGIIHATLGEHDEAVREQSITLLRQAWIIPKYHWSSELA</sequence>
<protein>
    <submittedName>
        <fullName evidence="1">Uncharacterized protein</fullName>
    </submittedName>
</protein>
<accession>A0A8H8V118</accession>
<dbReference type="Gene3D" id="1.25.40.10">
    <property type="entry name" value="Tetratricopeptide repeat domain"/>
    <property type="match status" value="1"/>
</dbReference>
<proteinExistence type="predicted"/>
<reference evidence="1" key="1">
    <citation type="submission" date="2019-06" db="EMBL/GenBank/DDBJ databases">
        <authorList>
            <person name="Palmer J.M."/>
        </authorList>
    </citation>
    <scope>NUCLEOTIDE SEQUENCE</scope>
    <source>
        <strain evidence="1">TWF679</strain>
    </source>
</reference>
<comment type="caution">
    <text evidence="1">The sequence shown here is derived from an EMBL/GenBank/DDBJ whole genome shotgun (WGS) entry which is preliminary data.</text>
</comment>
<dbReference type="InterPro" id="IPR011990">
    <property type="entry name" value="TPR-like_helical_dom_sf"/>
</dbReference>
<organism evidence="1 2">
    <name type="scientific">Orbilia oligospora</name>
    <name type="common">Nematode-trapping fungus</name>
    <name type="synonym">Arthrobotrys oligospora</name>
    <dbReference type="NCBI Taxonomy" id="2813651"/>
    <lineage>
        <taxon>Eukaryota</taxon>
        <taxon>Fungi</taxon>
        <taxon>Dikarya</taxon>
        <taxon>Ascomycota</taxon>
        <taxon>Pezizomycotina</taxon>
        <taxon>Orbiliomycetes</taxon>
        <taxon>Orbiliales</taxon>
        <taxon>Orbiliaceae</taxon>
        <taxon>Orbilia</taxon>
    </lineage>
</organism>
<name>A0A8H8V118_ORBOL</name>
<dbReference type="AlphaFoldDB" id="A0A8H8V118"/>
<evidence type="ECO:0000313" key="2">
    <source>
        <dbReference type="Proteomes" id="UP000614610"/>
    </source>
</evidence>
<dbReference type="Proteomes" id="UP000614610">
    <property type="component" value="Unassembled WGS sequence"/>
</dbReference>
<evidence type="ECO:0000313" key="1">
    <source>
        <dbReference type="EMBL" id="KAF3203737.1"/>
    </source>
</evidence>
<gene>
    <name evidence="1" type="ORF">TWF679_010090</name>
</gene>